<dbReference type="InterPro" id="IPR037185">
    <property type="entry name" value="EmrE-like"/>
</dbReference>
<dbReference type="GO" id="GO:0031460">
    <property type="term" value="P:glycine betaine transport"/>
    <property type="evidence" value="ECO:0007669"/>
    <property type="project" value="TreeGrafter"/>
</dbReference>
<evidence type="ECO:0000256" key="8">
    <source>
        <dbReference type="ARBA" id="ARBA00022989"/>
    </source>
</evidence>
<evidence type="ECO:0000313" key="13">
    <source>
        <dbReference type="EMBL" id="QBH96501.1"/>
    </source>
</evidence>
<feature type="transmembrane region" description="Helical" evidence="12">
    <location>
        <begin position="83"/>
        <end position="101"/>
    </location>
</feature>
<evidence type="ECO:0000256" key="11">
    <source>
        <dbReference type="SAM" id="MobiDB-lite"/>
    </source>
</evidence>
<evidence type="ECO:0000256" key="7">
    <source>
        <dbReference type="ARBA" id="ARBA00022692"/>
    </source>
</evidence>
<dbReference type="GO" id="GO:0015220">
    <property type="term" value="F:choline transmembrane transporter activity"/>
    <property type="evidence" value="ECO:0007669"/>
    <property type="project" value="TreeGrafter"/>
</dbReference>
<keyword evidence="9 12" id="KW-0472">Membrane</keyword>
<reference evidence="13 14" key="1">
    <citation type="submission" date="2019-03" db="EMBL/GenBank/DDBJ databases">
        <title>Pragia sp. nov. isolated from the gut tract of Carduelis flavirostris.</title>
        <authorList>
            <person name="Ge Y."/>
        </authorList>
    </citation>
    <scope>NUCLEOTIDE SEQUENCE [LARGE SCALE GENOMIC DNA]</scope>
    <source>
        <strain evidence="13 14">CF-458</strain>
    </source>
</reference>
<gene>
    <name evidence="13" type="primary">mdtJ</name>
    <name evidence="13" type="ORF">EKN56_08845</name>
</gene>
<dbReference type="EMBL" id="CP034752">
    <property type="protein sequence ID" value="QBH96501.1"/>
    <property type="molecule type" value="Genomic_DNA"/>
</dbReference>
<evidence type="ECO:0000256" key="5">
    <source>
        <dbReference type="ARBA" id="ARBA00022475"/>
    </source>
</evidence>
<evidence type="ECO:0000256" key="2">
    <source>
        <dbReference type="ARBA" id="ARBA00011358"/>
    </source>
</evidence>
<dbReference type="GO" id="GO:0015199">
    <property type="term" value="F:amino-acid betaine transmembrane transporter activity"/>
    <property type="evidence" value="ECO:0007669"/>
    <property type="project" value="TreeGrafter"/>
</dbReference>
<dbReference type="AlphaFoldDB" id="A0A411WJW6"/>
<feature type="compositionally biased region" description="Polar residues" evidence="11">
    <location>
        <begin position="106"/>
        <end position="115"/>
    </location>
</feature>
<dbReference type="NCBIfam" id="NF007767">
    <property type="entry name" value="PRK10452.1"/>
    <property type="match status" value="1"/>
</dbReference>
<sequence>MIYWLLLLMAIITEVIGTLSMKYASETGSIYGHIIMYMMITISYLLLSLSIKRVALGVAYALWEGVGVLLITTFSVLLFGEEISVVKVVGLAVLLLGIVLIKSGTQKPKNPTGKSQPKIMEKHHATA</sequence>
<dbReference type="PANTHER" id="PTHR30561">
    <property type="entry name" value="SMR FAMILY PROTON-DEPENDENT DRUG EFFLUX TRANSPORTER SUGE"/>
    <property type="match status" value="1"/>
</dbReference>
<dbReference type="Gene3D" id="1.10.3730.20">
    <property type="match status" value="1"/>
</dbReference>
<evidence type="ECO:0000256" key="1">
    <source>
        <dbReference type="ARBA" id="ARBA00004429"/>
    </source>
</evidence>
<feature type="region of interest" description="Disordered" evidence="11">
    <location>
        <begin position="106"/>
        <end position="127"/>
    </location>
</feature>
<dbReference type="Pfam" id="PF00893">
    <property type="entry name" value="Multi_Drug_Res"/>
    <property type="match status" value="1"/>
</dbReference>
<keyword evidence="5" id="KW-1003">Cell membrane</keyword>
<dbReference type="OrthoDB" id="9808638at2"/>
<dbReference type="GO" id="GO:1990961">
    <property type="term" value="P:xenobiotic detoxification by transmembrane export across the plasma membrane"/>
    <property type="evidence" value="ECO:0007669"/>
    <property type="project" value="UniProtKB-ARBA"/>
</dbReference>
<dbReference type="GO" id="GO:0005886">
    <property type="term" value="C:plasma membrane"/>
    <property type="evidence" value="ECO:0007669"/>
    <property type="project" value="UniProtKB-SubCell"/>
</dbReference>
<dbReference type="GO" id="GO:1903711">
    <property type="term" value="P:spermidine transmembrane transport"/>
    <property type="evidence" value="ECO:0007669"/>
    <property type="project" value="TreeGrafter"/>
</dbReference>
<name>A0A411WJW6_9GAMM</name>
<evidence type="ECO:0000256" key="12">
    <source>
        <dbReference type="SAM" id="Phobius"/>
    </source>
</evidence>
<dbReference type="InterPro" id="IPR045324">
    <property type="entry name" value="Small_multidrug_res"/>
</dbReference>
<proteinExistence type="inferred from homology"/>
<protein>
    <recommendedName>
        <fullName evidence="3">Spermidine export protein MdtJ</fullName>
    </recommendedName>
</protein>
<keyword evidence="7 10" id="KW-0812">Transmembrane</keyword>
<keyword evidence="4" id="KW-0813">Transport</keyword>
<comment type="subcellular location">
    <subcellularLocation>
        <location evidence="1">Cell inner membrane</location>
        <topology evidence="1">Multi-pass membrane protein</topology>
    </subcellularLocation>
    <subcellularLocation>
        <location evidence="10">Cell membrane</location>
        <topology evidence="10">Multi-pass membrane protein</topology>
    </subcellularLocation>
</comment>
<accession>A0A411WJW6</accession>
<dbReference type="InterPro" id="IPR000390">
    <property type="entry name" value="Small_drug/metabolite_transptr"/>
</dbReference>
<comment type="subunit">
    <text evidence="2">Forms a complex with MdtI.</text>
</comment>
<dbReference type="PANTHER" id="PTHR30561:SF2">
    <property type="entry name" value="SPERMIDINE EXPORT PROTEIN MDTJ"/>
    <property type="match status" value="1"/>
</dbReference>
<dbReference type="FunFam" id="1.10.3730.20:FF:000001">
    <property type="entry name" value="Quaternary ammonium compound resistance transporter SugE"/>
    <property type="match status" value="1"/>
</dbReference>
<evidence type="ECO:0000256" key="9">
    <source>
        <dbReference type="ARBA" id="ARBA00023136"/>
    </source>
</evidence>
<dbReference type="KEGG" id="prag:EKN56_08845"/>
<organism evidence="13 14">
    <name type="scientific">Limnobaculum zhutongyuii</name>
    <dbReference type="NCBI Taxonomy" id="2498113"/>
    <lineage>
        <taxon>Bacteria</taxon>
        <taxon>Pseudomonadati</taxon>
        <taxon>Pseudomonadota</taxon>
        <taxon>Gammaproteobacteria</taxon>
        <taxon>Enterobacterales</taxon>
        <taxon>Budviciaceae</taxon>
        <taxon>Limnobaculum</taxon>
    </lineage>
</organism>
<dbReference type="RefSeq" id="WP_130591441.1">
    <property type="nucleotide sequence ID" value="NZ_CP034752.1"/>
</dbReference>
<dbReference type="Proteomes" id="UP000293154">
    <property type="component" value="Chromosome"/>
</dbReference>
<keyword evidence="6" id="KW-0997">Cell inner membrane</keyword>
<keyword evidence="14" id="KW-1185">Reference proteome</keyword>
<feature type="transmembrane region" description="Helical" evidence="12">
    <location>
        <begin position="30"/>
        <end position="47"/>
    </location>
</feature>
<evidence type="ECO:0000256" key="4">
    <source>
        <dbReference type="ARBA" id="ARBA00022448"/>
    </source>
</evidence>
<feature type="transmembrane region" description="Helical" evidence="12">
    <location>
        <begin position="54"/>
        <end position="77"/>
    </location>
</feature>
<comment type="similarity">
    <text evidence="10">Belongs to the drug/metabolite transporter (DMT) superfamily. Small multidrug resistance (SMR) (TC 2.A.7.1) family.</text>
</comment>
<dbReference type="GO" id="GO:0015297">
    <property type="term" value="F:antiporter activity"/>
    <property type="evidence" value="ECO:0007669"/>
    <property type="project" value="TreeGrafter"/>
</dbReference>
<dbReference type="SUPFAM" id="SSF103481">
    <property type="entry name" value="Multidrug resistance efflux transporter EmrE"/>
    <property type="match status" value="1"/>
</dbReference>
<keyword evidence="8 12" id="KW-1133">Transmembrane helix</keyword>
<evidence type="ECO:0000256" key="3">
    <source>
        <dbReference type="ARBA" id="ARBA00021112"/>
    </source>
</evidence>
<evidence type="ECO:0000256" key="6">
    <source>
        <dbReference type="ARBA" id="ARBA00022519"/>
    </source>
</evidence>
<evidence type="ECO:0000313" key="14">
    <source>
        <dbReference type="Proteomes" id="UP000293154"/>
    </source>
</evidence>
<evidence type="ECO:0000256" key="10">
    <source>
        <dbReference type="RuleBase" id="RU003942"/>
    </source>
</evidence>